<proteinExistence type="predicted"/>
<protein>
    <submittedName>
        <fullName evidence="1">Uncharacterized protein</fullName>
    </submittedName>
</protein>
<accession>A0A249Y251</accession>
<organism evidence="1 2">
    <name type="scientific">Serratia phage 2050H1</name>
    <dbReference type="NCBI Taxonomy" id="2024250"/>
    <lineage>
        <taxon>Viruses</taxon>
        <taxon>Duplodnaviria</taxon>
        <taxon>Heunggongvirae</taxon>
        <taxon>Uroviricota</taxon>
        <taxon>Caudoviricetes</taxon>
        <taxon>Pantevenvirales</taxon>
        <taxon>Ackermannviridae</taxon>
        <taxon>Miltonvirus</taxon>
        <taxon>Miltonvirus MAM1</taxon>
    </lineage>
</organism>
<dbReference type="EMBL" id="MF285619">
    <property type="protein sequence ID" value="ASZ78768.1"/>
    <property type="molecule type" value="Genomic_DNA"/>
</dbReference>
<evidence type="ECO:0000313" key="2">
    <source>
        <dbReference type="Proteomes" id="UP000224362"/>
    </source>
</evidence>
<gene>
    <name evidence="1" type="ORF">2050H1_002</name>
</gene>
<sequence>MSVEKLVSPILLAKIIQEFRSHIAVKGVLASDFKKLEITDIEYEALGTKYFFEIDYEVLIPGVATSSVLDLGHVRPQAPRIDKHEYSGFLREYVDLDDPERNKFEVMFVNKNRPGQDVTDY</sequence>
<name>A0A249Y251_9CAUD</name>
<reference evidence="1 2" key="1">
    <citation type="submission" date="2017-06" db="EMBL/GenBank/DDBJ databases">
        <authorList>
            <person name="Kim H.J."/>
            <person name="Triplett B.A."/>
        </authorList>
    </citation>
    <scope>NUCLEOTIDE SEQUENCE [LARGE SCALE GENOMIC DNA]</scope>
</reference>
<dbReference type="Proteomes" id="UP000224362">
    <property type="component" value="Segment"/>
</dbReference>
<evidence type="ECO:0000313" key="1">
    <source>
        <dbReference type="EMBL" id="ASZ78768.1"/>
    </source>
</evidence>